<accession>A0A1M6FUG5</accession>
<evidence type="ECO:0000256" key="1">
    <source>
        <dbReference type="ARBA" id="ARBA00004429"/>
    </source>
</evidence>
<feature type="transmembrane region" description="Helical" evidence="9">
    <location>
        <begin position="971"/>
        <end position="990"/>
    </location>
</feature>
<evidence type="ECO:0000313" key="12">
    <source>
        <dbReference type="Proteomes" id="UP000184543"/>
    </source>
</evidence>
<dbReference type="Proteomes" id="UP000184543">
    <property type="component" value="Unassembled WGS sequence"/>
</dbReference>
<feature type="transmembrane region" description="Helical" evidence="9">
    <location>
        <begin position="925"/>
        <end position="950"/>
    </location>
</feature>
<feature type="transmembrane region" description="Helical" evidence="9">
    <location>
        <begin position="473"/>
        <end position="500"/>
    </location>
</feature>
<dbReference type="InterPro" id="IPR001036">
    <property type="entry name" value="Acrflvin-R"/>
</dbReference>
<keyword evidence="3" id="KW-0813">Transport</keyword>
<dbReference type="InterPro" id="IPR027463">
    <property type="entry name" value="AcrB_DN_DC_subdom"/>
</dbReference>
<dbReference type="GO" id="GO:0042910">
    <property type="term" value="F:xenobiotic transmembrane transporter activity"/>
    <property type="evidence" value="ECO:0007669"/>
    <property type="project" value="TreeGrafter"/>
</dbReference>
<dbReference type="Gene3D" id="1.20.1640.10">
    <property type="entry name" value="Multidrug efflux transporter AcrB transmembrane domain"/>
    <property type="match status" value="2"/>
</dbReference>
<dbReference type="OrthoDB" id="9758940at2"/>
<dbReference type="Gene3D" id="3.30.70.1320">
    <property type="entry name" value="Multidrug efflux transporter AcrB pore domain like"/>
    <property type="match status" value="1"/>
</dbReference>
<comment type="similarity">
    <text evidence="2">Belongs to the resistance-nodulation-cell division (RND) (TC 2.A.6) family.</text>
</comment>
<dbReference type="RefSeq" id="WP_072991490.1">
    <property type="nucleotide sequence ID" value="NZ_FQYU01000002.1"/>
</dbReference>
<evidence type="ECO:0000256" key="7">
    <source>
        <dbReference type="ARBA" id="ARBA00022989"/>
    </source>
</evidence>
<dbReference type="FunFam" id="1.20.1640.10:FF:000001">
    <property type="entry name" value="Efflux pump membrane transporter"/>
    <property type="match status" value="1"/>
</dbReference>
<dbReference type="InterPro" id="IPR000731">
    <property type="entry name" value="SSD"/>
</dbReference>
<dbReference type="Gene3D" id="3.30.2090.10">
    <property type="entry name" value="Multidrug efflux transporter AcrB TolC docking domain, DN and DC subdomains"/>
    <property type="match status" value="2"/>
</dbReference>
<keyword evidence="8 9" id="KW-0472">Membrane</keyword>
<dbReference type="InterPro" id="IPR004764">
    <property type="entry name" value="MdtF-like"/>
</dbReference>
<dbReference type="Pfam" id="PF00873">
    <property type="entry name" value="ACR_tran"/>
    <property type="match status" value="1"/>
</dbReference>
<dbReference type="STRING" id="192903.SAMN04488513_102556"/>
<evidence type="ECO:0000256" key="5">
    <source>
        <dbReference type="ARBA" id="ARBA00022519"/>
    </source>
</evidence>
<dbReference type="NCBIfam" id="TIGR00915">
    <property type="entry name" value="2A0602"/>
    <property type="match status" value="1"/>
</dbReference>
<dbReference type="PANTHER" id="PTHR32063">
    <property type="match status" value="1"/>
</dbReference>
<dbReference type="SUPFAM" id="SSF82866">
    <property type="entry name" value="Multidrug efflux transporter AcrB transmembrane domain"/>
    <property type="match status" value="2"/>
</dbReference>
<proteinExistence type="inferred from homology"/>
<dbReference type="GO" id="GO:0005886">
    <property type="term" value="C:plasma membrane"/>
    <property type="evidence" value="ECO:0007669"/>
    <property type="project" value="UniProtKB-SubCell"/>
</dbReference>
<dbReference type="SUPFAM" id="SSF82693">
    <property type="entry name" value="Multidrug efflux transporter AcrB pore domain, PN1, PN2, PC1 and PC2 subdomains"/>
    <property type="match status" value="4"/>
</dbReference>
<gene>
    <name evidence="11" type="ORF">SAMN04488513_102556</name>
</gene>
<feature type="domain" description="SSD" evidence="10">
    <location>
        <begin position="373"/>
        <end position="498"/>
    </location>
</feature>
<feature type="transmembrane region" description="Helical" evidence="9">
    <location>
        <begin position="869"/>
        <end position="888"/>
    </location>
</feature>
<reference evidence="12" key="1">
    <citation type="submission" date="2016-11" db="EMBL/GenBank/DDBJ databases">
        <authorList>
            <person name="Varghese N."/>
            <person name="Submissions S."/>
        </authorList>
    </citation>
    <scope>NUCLEOTIDE SEQUENCE [LARGE SCALE GENOMIC DNA]</scope>
    <source>
        <strain evidence="12">DSM 19858</strain>
    </source>
</reference>
<dbReference type="GO" id="GO:0015562">
    <property type="term" value="F:efflux transmembrane transporter activity"/>
    <property type="evidence" value="ECO:0007669"/>
    <property type="project" value="InterPro"/>
</dbReference>
<keyword evidence="7 9" id="KW-1133">Transmembrane helix</keyword>
<feature type="transmembrane region" description="Helical" evidence="9">
    <location>
        <begin position="441"/>
        <end position="461"/>
    </location>
</feature>
<evidence type="ECO:0000256" key="3">
    <source>
        <dbReference type="ARBA" id="ARBA00022448"/>
    </source>
</evidence>
<keyword evidence="5" id="KW-0997">Cell inner membrane</keyword>
<sequence>MKVNIINRPVLAIVISLIILFLGILSIFQLPMALFPSVAPPEVNVEVEYQGANAETVAKSAIEPLERAINGVPDMKYMSSNVGSDGVGVVQVIFETGTDINDAAVNVQNRITDVMGELPPEVIERGVLIGKETNAILMYINLFSDDPEMTEKFIHNFADLNVLSELKRVKGVGYANILGAKEYAMRIWLKPDRMLAYDITTQDVLNALEEQNLEASPGIIGENSERTKNAILQYILSYAGRFNSEEEYANIPIKATAQGQILRIKDIAEVEFGTEYFDVEAKFNERPAASIILKQLPGTNAKEVIDNVKKRMEELKESMFLEGMDYEVSYDISRFMDASIHEVIKTFIEALLLVTLVVFVFLQNWRATLIPALAVPVSIVGTFFFMQFFGFSLNLITLFALVIVIGIVVDDSIVVVEAVHAKMERHNLNAKEATQAAMKEISGAIVAITLVMSAVFVPVAFMSGPSGIFFRQFALTMAIAIVLSGLVALTLAPALCSLLLKHPDKEKRTFLDPFFSRFNCWYENLEDRYKNLLNRIVNRKVVTWGILVAFVIGTGIFSKVLRTGFIPNEDQGMFYVNVLTPPGSTLERTKTVVDAFAAEIRDMKDVESISSLAGTNILSDGTGATYGSFLVNLKEWSERNATVEDVIAEMKERTAHIKDAEIEFFPPPPVPGYGNASGFEVKLLDKSGHGDLKTLESVTYTFIKALEDRPEIGYCFTTFNANIPQYILKVDYDKAAQKGVTVNNAMGTLSTLVGSEYASNFIKFGKTYKVMVQALPEYRADPEDILQFRVKNDRGEMVPISTFITLEKSYGVDQIERYNMYNAVALNGEEAPGYSSGDALKAIREVAREKLPKGYDIAWSGISYDEANAGNEGTVIFFICLLFIYLILSGQYESFLLPLPVILSLPTGIFGAFMFLTVLGLENNIYAQIAMVMLIGLLGKNAILIVEFATQKHREGKTALEATIEGARLRLRPILMTSFAFIAGLLPLVFASGAGAVGSKTIGAAAFGGMFVGTLVGVVIIPGLYFVFALLTEKYGRNPKNEIPILEKV</sequence>
<evidence type="ECO:0000256" key="6">
    <source>
        <dbReference type="ARBA" id="ARBA00022692"/>
    </source>
</evidence>
<keyword evidence="6 9" id="KW-0812">Transmembrane</keyword>
<evidence type="ECO:0000256" key="2">
    <source>
        <dbReference type="ARBA" id="ARBA00010942"/>
    </source>
</evidence>
<evidence type="ECO:0000256" key="8">
    <source>
        <dbReference type="ARBA" id="ARBA00023136"/>
    </source>
</evidence>
<dbReference type="PANTHER" id="PTHR32063:SF9">
    <property type="entry name" value="SIMILAR TO MULTIDRUG RESISTANCE PROTEIN MEXB"/>
    <property type="match status" value="1"/>
</dbReference>
<dbReference type="PROSITE" id="PS50156">
    <property type="entry name" value="SSD"/>
    <property type="match status" value="1"/>
</dbReference>
<feature type="transmembrane region" description="Helical" evidence="9">
    <location>
        <begin position="343"/>
        <end position="362"/>
    </location>
</feature>
<evidence type="ECO:0000259" key="10">
    <source>
        <dbReference type="PROSITE" id="PS50156"/>
    </source>
</evidence>
<dbReference type="Gene3D" id="3.30.70.1440">
    <property type="entry name" value="Multidrug efflux transporter AcrB pore domain"/>
    <property type="match status" value="1"/>
</dbReference>
<dbReference type="PRINTS" id="PR00702">
    <property type="entry name" value="ACRIFLAVINRP"/>
</dbReference>
<protein>
    <submittedName>
        <fullName evidence="11">Hydrophobic/amphiphilic exporter-1, HAE1 family</fullName>
    </submittedName>
</protein>
<evidence type="ECO:0000313" key="11">
    <source>
        <dbReference type="EMBL" id="SHJ01273.1"/>
    </source>
</evidence>
<feature type="transmembrane region" description="Helical" evidence="9">
    <location>
        <begin position="541"/>
        <end position="561"/>
    </location>
</feature>
<organism evidence="11 12">
    <name type="scientific">Pseudozobellia thermophila</name>
    <dbReference type="NCBI Taxonomy" id="192903"/>
    <lineage>
        <taxon>Bacteria</taxon>
        <taxon>Pseudomonadati</taxon>
        <taxon>Bacteroidota</taxon>
        <taxon>Flavobacteriia</taxon>
        <taxon>Flavobacteriales</taxon>
        <taxon>Flavobacteriaceae</taxon>
        <taxon>Pseudozobellia</taxon>
    </lineage>
</organism>
<name>A0A1M6FUG5_9FLAO</name>
<feature type="transmembrane region" description="Helical" evidence="9">
    <location>
        <begin position="1002"/>
        <end position="1031"/>
    </location>
</feature>
<feature type="transmembrane region" description="Helical" evidence="9">
    <location>
        <begin position="369"/>
        <end position="389"/>
    </location>
</feature>
<dbReference type="EMBL" id="FQYU01000002">
    <property type="protein sequence ID" value="SHJ01273.1"/>
    <property type="molecule type" value="Genomic_DNA"/>
</dbReference>
<dbReference type="AlphaFoldDB" id="A0A1M6FUG5"/>
<keyword evidence="12" id="KW-1185">Reference proteome</keyword>
<feature type="transmembrane region" description="Helical" evidence="9">
    <location>
        <begin position="895"/>
        <end position="919"/>
    </location>
</feature>
<dbReference type="GO" id="GO:0009636">
    <property type="term" value="P:response to toxic substance"/>
    <property type="evidence" value="ECO:0007669"/>
    <property type="project" value="UniProtKB-ARBA"/>
</dbReference>
<feature type="transmembrane region" description="Helical" evidence="9">
    <location>
        <begin position="12"/>
        <end position="35"/>
    </location>
</feature>
<dbReference type="SUPFAM" id="SSF82714">
    <property type="entry name" value="Multidrug efflux transporter AcrB TolC docking domain, DN and DC subdomains"/>
    <property type="match status" value="2"/>
</dbReference>
<keyword evidence="4" id="KW-1003">Cell membrane</keyword>
<feature type="transmembrane region" description="Helical" evidence="9">
    <location>
        <begin position="395"/>
        <end position="420"/>
    </location>
</feature>
<evidence type="ECO:0000256" key="9">
    <source>
        <dbReference type="SAM" id="Phobius"/>
    </source>
</evidence>
<dbReference type="Gene3D" id="3.30.70.1430">
    <property type="entry name" value="Multidrug efflux transporter AcrB pore domain"/>
    <property type="match status" value="2"/>
</dbReference>
<evidence type="ECO:0000256" key="4">
    <source>
        <dbReference type="ARBA" id="ARBA00022475"/>
    </source>
</evidence>
<comment type="subcellular location">
    <subcellularLocation>
        <location evidence="1">Cell inner membrane</location>
        <topology evidence="1">Multi-pass membrane protein</topology>
    </subcellularLocation>
</comment>